<reference evidence="3 4" key="1">
    <citation type="submission" date="2022-07" db="EMBL/GenBank/DDBJ databases">
        <title>Two temperate virus in Haloterrigena jeotgali A29.</title>
        <authorList>
            <person name="Deng X."/>
        </authorList>
    </citation>
    <scope>NUCLEOTIDE SEQUENCE [LARGE SCALE GENOMIC DNA]</scope>
    <source>
        <strain evidence="3 4">A29</strain>
    </source>
</reference>
<dbReference type="InterPro" id="IPR007742">
    <property type="entry name" value="NosD_dom"/>
</dbReference>
<dbReference type="Gene3D" id="3.30.70.2050">
    <property type="match status" value="1"/>
</dbReference>
<dbReference type="Pfam" id="PF05048">
    <property type="entry name" value="NosD"/>
    <property type="match status" value="1"/>
</dbReference>
<dbReference type="Pfam" id="PF05573">
    <property type="entry name" value="NosL"/>
    <property type="match status" value="1"/>
</dbReference>
<dbReference type="PANTHER" id="PTHR22990">
    <property type="entry name" value="F-BOX ONLY PROTEIN"/>
    <property type="match status" value="1"/>
</dbReference>
<dbReference type="InterPro" id="IPR011050">
    <property type="entry name" value="Pectin_lyase_fold/virulence"/>
</dbReference>
<organism evidence="3 4">
    <name type="scientific">Natrinema thermotolerans</name>
    <dbReference type="NCBI Taxonomy" id="121872"/>
    <lineage>
        <taxon>Archaea</taxon>
        <taxon>Methanobacteriati</taxon>
        <taxon>Methanobacteriota</taxon>
        <taxon>Stenosarchaea group</taxon>
        <taxon>Halobacteria</taxon>
        <taxon>Halobacteriales</taxon>
        <taxon>Natrialbaceae</taxon>
        <taxon>Natrinema</taxon>
    </lineage>
</organism>
<dbReference type="EMBL" id="CP101873">
    <property type="protein sequence ID" value="WMT07154.1"/>
    <property type="molecule type" value="Genomic_DNA"/>
</dbReference>
<evidence type="ECO:0000313" key="4">
    <source>
        <dbReference type="Proteomes" id="UP001224926"/>
    </source>
</evidence>
<evidence type="ECO:0000259" key="2">
    <source>
        <dbReference type="Pfam" id="PF05048"/>
    </source>
</evidence>
<feature type="domain" description="Periplasmic copper-binding protein NosD beta helix" evidence="2">
    <location>
        <begin position="402"/>
        <end position="569"/>
    </location>
</feature>
<dbReference type="InterPro" id="IPR012334">
    <property type="entry name" value="Pectin_lyas_fold"/>
</dbReference>
<dbReference type="Gene3D" id="2.160.20.10">
    <property type="entry name" value="Single-stranded right-handed beta-helix, Pectin lyase-like"/>
    <property type="match status" value="1"/>
</dbReference>
<gene>
    <name evidence="3" type="ORF">NP511_17420</name>
</gene>
<dbReference type="SMART" id="SM00710">
    <property type="entry name" value="PbH1"/>
    <property type="match status" value="6"/>
</dbReference>
<dbReference type="InterPro" id="IPR006626">
    <property type="entry name" value="PbH1"/>
</dbReference>
<evidence type="ECO:0000313" key="3">
    <source>
        <dbReference type="EMBL" id="WMT07154.1"/>
    </source>
</evidence>
<accession>A0AAF0PAX2</accession>
<dbReference type="PANTHER" id="PTHR22990:SF15">
    <property type="entry name" value="F-BOX ONLY PROTEIN 10"/>
    <property type="match status" value="1"/>
</dbReference>
<dbReference type="InterPro" id="IPR051550">
    <property type="entry name" value="SCF-Subunits/Alg-Epimerases"/>
</dbReference>
<dbReference type="SUPFAM" id="SSF160387">
    <property type="entry name" value="NosL/MerB-like"/>
    <property type="match status" value="1"/>
</dbReference>
<dbReference type="AlphaFoldDB" id="A0AAF0PAX2"/>
<dbReference type="InterPro" id="IPR008719">
    <property type="entry name" value="N2O_reductase_NosL"/>
</dbReference>
<evidence type="ECO:0000256" key="1">
    <source>
        <dbReference type="ARBA" id="ARBA00022737"/>
    </source>
</evidence>
<dbReference type="GeneID" id="84215759"/>
<keyword evidence="1" id="KW-0677">Repeat</keyword>
<protein>
    <submittedName>
        <fullName evidence="3">Right-handed parallel beta-helix repeat-containing protein</fullName>
    </submittedName>
</protein>
<keyword evidence="4" id="KW-1185">Reference proteome</keyword>
<name>A0AAF0PAX2_9EURY</name>
<dbReference type="SUPFAM" id="SSF51126">
    <property type="entry name" value="Pectin lyase-like"/>
    <property type="match status" value="1"/>
</dbReference>
<dbReference type="GeneID" id="39864242"/>
<proteinExistence type="predicted"/>
<dbReference type="RefSeq" id="WP_049966469.1">
    <property type="nucleotide sequence ID" value="NZ_CP101873.1"/>
</dbReference>
<sequence length="661" mass="70669">MSRPSREIVLAAIVLVGTVGLGGLFVGDADPAPPEPAPFDETVSVGLTLENEQRLDENVTLPRAQAFYSQYQYVVGYYGVETFVEAQRQDGHEQRFGYPLAVYVTDYGDAAVELNEEGYPVTNRQLPWIDATDAWFVVGSEARAPSGETVVSFADRADAAAFATAHGGEVYSWDETLEQSFDTDDVTGVRDRVSEQDRRADATVESTQARTDRPVSTVVGADAEAVRERIDGDPTNVTIVDTVQAGIDEAPANTTVLVSEGTYEETLEIDRPITLAGDGTPTISGDGNGSVVTVTEPRVGIRDLEITGVGPLTSGAEDVPGQAIDDDAWDEKFLTYYTGADAGISAHVAAGLSVENVTIETPSNGIILRESPETVVRNATVRGNERWEDGFAGIMAFRSPGVIEETTIVDGRDAIYAYRSEGIVIRENTIDESLLGIHLMHTDGTLLTDNRLNGVIDTGIYVMTGPERNAVVGNEIRGSQVGAYIGGSDTYVAENVLEANDVGLELAASGSIYERNVFAGNRVGVNDRVILPTNRVVENDFVGNDDHATAGAGPLRVWTYDGRGNYWQGATSIADGDPPSRSYSPTDTVDGRMHRTDGAATLARAPALDALSGFEASVSGMRTGSVTDTEPTCEPNNPELLERTEYADRARSCDGSLTIEP</sequence>
<dbReference type="Proteomes" id="UP001224926">
    <property type="component" value="Chromosome"/>
</dbReference>